<evidence type="ECO:0000259" key="1">
    <source>
        <dbReference type="PROSITE" id="PS51725"/>
    </source>
</evidence>
<keyword evidence="3" id="KW-1185">Reference proteome</keyword>
<dbReference type="PROSITE" id="PS51725">
    <property type="entry name" value="ABM"/>
    <property type="match status" value="1"/>
</dbReference>
<dbReference type="EMBL" id="LAVA02000076">
    <property type="protein sequence ID" value="OIJ64603.1"/>
    <property type="molecule type" value="Genomic_DNA"/>
</dbReference>
<dbReference type="PANTHER" id="PTHR33336">
    <property type="entry name" value="QUINOL MONOOXYGENASE YGIN-RELATED"/>
    <property type="match status" value="1"/>
</dbReference>
<reference evidence="2" key="1">
    <citation type="submission" date="2016-10" db="EMBL/GenBank/DDBJ databases">
        <title>Genome sequence of Streptomyces mangrovisoli MUSC 149.</title>
        <authorList>
            <person name="Lee L.-H."/>
            <person name="Ser H.-L."/>
        </authorList>
    </citation>
    <scope>NUCLEOTIDE SEQUENCE [LARGE SCALE GENOMIC DNA]</scope>
    <source>
        <strain evidence="2">MUSC 149</strain>
    </source>
</reference>
<dbReference type="InterPro" id="IPR007138">
    <property type="entry name" value="ABM_dom"/>
</dbReference>
<dbReference type="RefSeq" id="WP_046588804.1">
    <property type="nucleotide sequence ID" value="NZ_LAVA02000076.1"/>
</dbReference>
<keyword evidence="2" id="KW-0560">Oxidoreductase</keyword>
<dbReference type="Proteomes" id="UP000034196">
    <property type="component" value="Unassembled WGS sequence"/>
</dbReference>
<evidence type="ECO:0000313" key="3">
    <source>
        <dbReference type="Proteomes" id="UP000034196"/>
    </source>
</evidence>
<dbReference type="PANTHER" id="PTHR33336:SF3">
    <property type="entry name" value="ABM DOMAIN-CONTAINING PROTEIN"/>
    <property type="match status" value="1"/>
</dbReference>
<protein>
    <submittedName>
        <fullName evidence="2">Antibiotic biosynthesis monooxygenase</fullName>
    </submittedName>
</protein>
<dbReference type="OrthoDB" id="3695636at2"/>
<dbReference type="GO" id="GO:0004497">
    <property type="term" value="F:monooxygenase activity"/>
    <property type="evidence" value="ECO:0007669"/>
    <property type="project" value="UniProtKB-KW"/>
</dbReference>
<dbReference type="GO" id="GO:0005829">
    <property type="term" value="C:cytosol"/>
    <property type="evidence" value="ECO:0007669"/>
    <property type="project" value="TreeGrafter"/>
</dbReference>
<dbReference type="InterPro" id="IPR050744">
    <property type="entry name" value="AI-2_Isomerase_LsrG"/>
</dbReference>
<accession>A0A1J4NQL2</accession>
<sequence>MAFAVVAHYHCPPADEATVRAALLKVREFTRAEPGNLAYEVHAEADRPGSFVLYEQYADRAGFDAHKGAAHFDELIVETVWPLLTKRTVTFAEVL</sequence>
<dbReference type="SUPFAM" id="SSF54909">
    <property type="entry name" value="Dimeric alpha+beta barrel"/>
    <property type="match status" value="1"/>
</dbReference>
<dbReference type="InterPro" id="IPR011008">
    <property type="entry name" value="Dimeric_a/b-barrel"/>
</dbReference>
<keyword evidence="2" id="KW-0503">Monooxygenase</keyword>
<feature type="domain" description="ABM" evidence="1">
    <location>
        <begin position="3"/>
        <end position="94"/>
    </location>
</feature>
<evidence type="ECO:0000313" key="2">
    <source>
        <dbReference type="EMBL" id="OIJ64603.1"/>
    </source>
</evidence>
<dbReference type="Gene3D" id="3.30.70.100">
    <property type="match status" value="1"/>
</dbReference>
<comment type="caution">
    <text evidence="2">The sequence shown here is derived from an EMBL/GenBank/DDBJ whole genome shotgun (WGS) entry which is preliminary data.</text>
</comment>
<dbReference type="AlphaFoldDB" id="A0A1J4NQL2"/>
<proteinExistence type="predicted"/>
<name>A0A1J4NQL2_9ACTN</name>
<dbReference type="Pfam" id="PF03992">
    <property type="entry name" value="ABM"/>
    <property type="match status" value="1"/>
</dbReference>
<gene>
    <name evidence="2" type="ORF">WN71_027995</name>
</gene>
<dbReference type="STRING" id="1428628.WN71_027995"/>
<organism evidence="2 3">
    <name type="scientific">Streptomyces mangrovisoli</name>
    <dbReference type="NCBI Taxonomy" id="1428628"/>
    <lineage>
        <taxon>Bacteria</taxon>
        <taxon>Bacillati</taxon>
        <taxon>Actinomycetota</taxon>
        <taxon>Actinomycetes</taxon>
        <taxon>Kitasatosporales</taxon>
        <taxon>Streptomycetaceae</taxon>
        <taxon>Streptomyces</taxon>
    </lineage>
</organism>